<keyword evidence="2" id="KW-1185">Reference proteome</keyword>
<dbReference type="EMBL" id="ASGP02000007">
    <property type="protein sequence ID" value="KAH9497089.1"/>
    <property type="molecule type" value="Genomic_DNA"/>
</dbReference>
<feature type="non-terminal residue" evidence="1">
    <location>
        <position position="81"/>
    </location>
</feature>
<name>A0A922HQJ3_DERFA</name>
<reference evidence="1" key="2">
    <citation type="journal article" date="2022" name="Res Sq">
        <title>Comparative Genomics Reveals Insights into the Divergent Evolution of Astigmatic Mites and Household Pest Adaptations.</title>
        <authorList>
            <person name="Xiong Q."/>
            <person name="Wan A.T.-Y."/>
            <person name="Liu X.-Y."/>
            <person name="Fung C.S.-H."/>
            <person name="Xiao X."/>
            <person name="Malainual N."/>
            <person name="Hou J."/>
            <person name="Wang L."/>
            <person name="Wang M."/>
            <person name="Yang K."/>
            <person name="Cui Y."/>
            <person name="Leung E."/>
            <person name="Nong W."/>
            <person name="Shin S.-K."/>
            <person name="Au S."/>
            <person name="Jeong K.Y."/>
            <person name="Chew F.T."/>
            <person name="Hui J."/>
            <person name="Leung T.F."/>
            <person name="Tungtrongchitr A."/>
            <person name="Zhong N."/>
            <person name="Liu Z."/>
            <person name="Tsui S."/>
        </authorList>
    </citation>
    <scope>NUCLEOTIDE SEQUENCE</scope>
    <source>
        <strain evidence="1">Derf</strain>
        <tissue evidence="1">Whole organism</tissue>
    </source>
</reference>
<organism evidence="1 2">
    <name type="scientific">Dermatophagoides farinae</name>
    <name type="common">American house dust mite</name>
    <dbReference type="NCBI Taxonomy" id="6954"/>
    <lineage>
        <taxon>Eukaryota</taxon>
        <taxon>Metazoa</taxon>
        <taxon>Ecdysozoa</taxon>
        <taxon>Arthropoda</taxon>
        <taxon>Chelicerata</taxon>
        <taxon>Arachnida</taxon>
        <taxon>Acari</taxon>
        <taxon>Acariformes</taxon>
        <taxon>Sarcoptiformes</taxon>
        <taxon>Astigmata</taxon>
        <taxon>Psoroptidia</taxon>
        <taxon>Analgoidea</taxon>
        <taxon>Pyroglyphidae</taxon>
        <taxon>Dermatophagoidinae</taxon>
        <taxon>Dermatophagoides</taxon>
    </lineage>
</organism>
<reference evidence="1" key="1">
    <citation type="submission" date="2013-05" db="EMBL/GenBank/DDBJ databases">
        <authorList>
            <person name="Yim A.K.Y."/>
            <person name="Chan T.F."/>
            <person name="Ji K.M."/>
            <person name="Liu X.Y."/>
            <person name="Zhou J.W."/>
            <person name="Li R.Q."/>
            <person name="Yang K.Y."/>
            <person name="Li J."/>
            <person name="Li M."/>
            <person name="Law P.T.W."/>
            <person name="Wu Y.L."/>
            <person name="Cai Z.L."/>
            <person name="Qin H."/>
            <person name="Bao Y."/>
            <person name="Leung R.K.K."/>
            <person name="Ng P.K.S."/>
            <person name="Zou J."/>
            <person name="Zhong X.J."/>
            <person name="Ran P.X."/>
            <person name="Zhong N.S."/>
            <person name="Liu Z.G."/>
            <person name="Tsui S.K.W."/>
        </authorList>
    </citation>
    <scope>NUCLEOTIDE SEQUENCE</scope>
    <source>
        <strain evidence="1">Derf</strain>
        <tissue evidence="1">Whole organism</tissue>
    </source>
</reference>
<comment type="caution">
    <text evidence="1">The sequence shown here is derived from an EMBL/GenBank/DDBJ whole genome shotgun (WGS) entry which is preliminary data.</text>
</comment>
<proteinExistence type="predicted"/>
<dbReference type="AlphaFoldDB" id="A0A922HQJ3"/>
<evidence type="ECO:0000313" key="1">
    <source>
        <dbReference type="EMBL" id="KAH9497089.1"/>
    </source>
</evidence>
<protein>
    <submittedName>
        <fullName evidence="1">Uncharacterized protein</fullName>
    </submittedName>
</protein>
<gene>
    <name evidence="1" type="ORF">DERF_013100</name>
</gene>
<sequence length="81" mass="9420">THCSDFVVFIYENSIKIRKSGYESIVEGIILSYKWGFHNDFTQPITRYTVEGLKDLLPKCEIIVKAVFVLLNLIQRPIIMN</sequence>
<accession>A0A922HQJ3</accession>
<dbReference type="Proteomes" id="UP000790347">
    <property type="component" value="Unassembled WGS sequence"/>
</dbReference>
<evidence type="ECO:0000313" key="2">
    <source>
        <dbReference type="Proteomes" id="UP000790347"/>
    </source>
</evidence>